<reference evidence="2" key="1">
    <citation type="submission" date="2020-05" db="EMBL/GenBank/DDBJ databases">
        <authorList>
            <person name="Chiriac C."/>
            <person name="Salcher M."/>
            <person name="Ghai R."/>
            <person name="Kavagutti S V."/>
        </authorList>
    </citation>
    <scope>NUCLEOTIDE SEQUENCE</scope>
</reference>
<protein>
    <submittedName>
        <fullName evidence="2">Unannotated protein</fullName>
    </submittedName>
</protein>
<evidence type="ECO:0000313" key="2">
    <source>
        <dbReference type="EMBL" id="CAB4922542.1"/>
    </source>
</evidence>
<sequence length="61" mass="6763">MESASFRDEVLDAHETAAALRVSINTTYTLLAEGKLPGVRVGRQWRVSRRAIELYLNGDAS</sequence>
<name>A0A6J7HSP4_9ZZZZ</name>
<dbReference type="AlphaFoldDB" id="A0A6J7HSP4"/>
<proteinExistence type="predicted"/>
<dbReference type="Pfam" id="PF12728">
    <property type="entry name" value="HTH_17"/>
    <property type="match status" value="1"/>
</dbReference>
<dbReference type="InterPro" id="IPR041657">
    <property type="entry name" value="HTH_17"/>
</dbReference>
<evidence type="ECO:0000259" key="1">
    <source>
        <dbReference type="Pfam" id="PF12728"/>
    </source>
</evidence>
<dbReference type="GO" id="GO:0003677">
    <property type="term" value="F:DNA binding"/>
    <property type="evidence" value="ECO:0007669"/>
    <property type="project" value="InterPro"/>
</dbReference>
<accession>A0A6J7HSP4</accession>
<dbReference type="EMBL" id="CAFBMW010000004">
    <property type="protein sequence ID" value="CAB4922542.1"/>
    <property type="molecule type" value="Genomic_DNA"/>
</dbReference>
<feature type="domain" description="Helix-turn-helix" evidence="1">
    <location>
        <begin position="11"/>
        <end position="57"/>
    </location>
</feature>
<dbReference type="NCBIfam" id="TIGR01764">
    <property type="entry name" value="excise"/>
    <property type="match status" value="1"/>
</dbReference>
<dbReference type="InterPro" id="IPR010093">
    <property type="entry name" value="SinI_DNA-bd"/>
</dbReference>
<gene>
    <name evidence="2" type="ORF">UFOPK3662_00710</name>
</gene>
<organism evidence="2">
    <name type="scientific">freshwater metagenome</name>
    <dbReference type="NCBI Taxonomy" id="449393"/>
    <lineage>
        <taxon>unclassified sequences</taxon>
        <taxon>metagenomes</taxon>
        <taxon>ecological metagenomes</taxon>
    </lineage>
</organism>